<dbReference type="AlphaFoldDB" id="A0A2K1KC12"/>
<evidence type="ECO:0000313" key="2">
    <source>
        <dbReference type="EnsemblPlants" id="Pp3c7_17943V3.1"/>
    </source>
</evidence>
<dbReference type="InParanoid" id="A0A2K1KC12"/>
<reference evidence="1 3" key="2">
    <citation type="journal article" date="2018" name="Plant J.">
        <title>The Physcomitrella patens chromosome-scale assembly reveals moss genome structure and evolution.</title>
        <authorList>
            <person name="Lang D."/>
            <person name="Ullrich K.K."/>
            <person name="Murat F."/>
            <person name="Fuchs J."/>
            <person name="Jenkins J."/>
            <person name="Haas F.B."/>
            <person name="Piednoel M."/>
            <person name="Gundlach H."/>
            <person name="Van Bel M."/>
            <person name="Meyberg R."/>
            <person name="Vives C."/>
            <person name="Morata J."/>
            <person name="Symeonidi A."/>
            <person name="Hiss M."/>
            <person name="Muchero W."/>
            <person name="Kamisugi Y."/>
            <person name="Saleh O."/>
            <person name="Blanc G."/>
            <person name="Decker E.L."/>
            <person name="van Gessel N."/>
            <person name="Grimwood J."/>
            <person name="Hayes R.D."/>
            <person name="Graham S.W."/>
            <person name="Gunter L.E."/>
            <person name="McDaniel S.F."/>
            <person name="Hoernstein S.N.W."/>
            <person name="Larsson A."/>
            <person name="Li F.W."/>
            <person name="Perroud P.F."/>
            <person name="Phillips J."/>
            <person name="Ranjan P."/>
            <person name="Rokshar D.S."/>
            <person name="Rothfels C.J."/>
            <person name="Schneider L."/>
            <person name="Shu S."/>
            <person name="Stevenson D.W."/>
            <person name="Thummler F."/>
            <person name="Tillich M."/>
            <person name="Villarreal Aguilar J.C."/>
            <person name="Widiez T."/>
            <person name="Wong G.K."/>
            <person name="Wymore A."/>
            <person name="Zhang Y."/>
            <person name="Zimmer A.D."/>
            <person name="Quatrano R.S."/>
            <person name="Mayer K.F.X."/>
            <person name="Goodstein D."/>
            <person name="Casacuberta J.M."/>
            <person name="Vandepoele K."/>
            <person name="Reski R."/>
            <person name="Cuming A.C."/>
            <person name="Tuskan G.A."/>
            <person name="Maumus F."/>
            <person name="Salse J."/>
            <person name="Schmutz J."/>
            <person name="Rensing S.A."/>
        </authorList>
    </citation>
    <scope>NUCLEOTIDE SEQUENCE [LARGE SCALE GENOMIC DNA]</scope>
    <source>
        <strain evidence="2 3">cv. Gransden 2004</strain>
    </source>
</reference>
<reference evidence="1 3" key="1">
    <citation type="journal article" date="2008" name="Science">
        <title>The Physcomitrella genome reveals evolutionary insights into the conquest of land by plants.</title>
        <authorList>
            <person name="Rensing S."/>
            <person name="Lang D."/>
            <person name="Zimmer A."/>
            <person name="Terry A."/>
            <person name="Salamov A."/>
            <person name="Shapiro H."/>
            <person name="Nishiyama T."/>
            <person name="Perroud P.-F."/>
            <person name="Lindquist E."/>
            <person name="Kamisugi Y."/>
            <person name="Tanahashi T."/>
            <person name="Sakakibara K."/>
            <person name="Fujita T."/>
            <person name="Oishi K."/>
            <person name="Shin-I T."/>
            <person name="Kuroki Y."/>
            <person name="Toyoda A."/>
            <person name="Suzuki Y."/>
            <person name="Hashimoto A."/>
            <person name="Yamaguchi K."/>
            <person name="Sugano A."/>
            <person name="Kohara Y."/>
            <person name="Fujiyama A."/>
            <person name="Anterola A."/>
            <person name="Aoki S."/>
            <person name="Ashton N."/>
            <person name="Barbazuk W.B."/>
            <person name="Barker E."/>
            <person name="Bennetzen J."/>
            <person name="Bezanilla M."/>
            <person name="Blankenship R."/>
            <person name="Cho S.H."/>
            <person name="Dutcher S."/>
            <person name="Estelle M."/>
            <person name="Fawcett J.A."/>
            <person name="Gundlach H."/>
            <person name="Hanada K."/>
            <person name="Heyl A."/>
            <person name="Hicks K.A."/>
            <person name="Hugh J."/>
            <person name="Lohr M."/>
            <person name="Mayer K."/>
            <person name="Melkozernov A."/>
            <person name="Murata T."/>
            <person name="Nelson D."/>
            <person name="Pils B."/>
            <person name="Prigge M."/>
            <person name="Reiss B."/>
            <person name="Renner T."/>
            <person name="Rombauts S."/>
            <person name="Rushton P."/>
            <person name="Sanderfoot A."/>
            <person name="Schween G."/>
            <person name="Shiu S.-H."/>
            <person name="Stueber K."/>
            <person name="Theodoulou F.L."/>
            <person name="Tu H."/>
            <person name="Van de Peer Y."/>
            <person name="Verrier P.J."/>
            <person name="Waters E."/>
            <person name="Wood A."/>
            <person name="Yang L."/>
            <person name="Cove D."/>
            <person name="Cuming A."/>
            <person name="Hasebe M."/>
            <person name="Lucas S."/>
            <person name="Mishler D.B."/>
            <person name="Reski R."/>
            <person name="Grigoriev I."/>
            <person name="Quatrano R.S."/>
            <person name="Boore J.L."/>
        </authorList>
    </citation>
    <scope>NUCLEOTIDE SEQUENCE [LARGE SCALE GENOMIC DNA]</scope>
    <source>
        <strain evidence="2 3">cv. Gransden 2004</strain>
    </source>
</reference>
<protein>
    <submittedName>
        <fullName evidence="1 2">Uncharacterized protein</fullName>
    </submittedName>
</protein>
<reference evidence="2" key="3">
    <citation type="submission" date="2020-12" db="UniProtKB">
        <authorList>
            <consortium name="EnsemblPlants"/>
        </authorList>
    </citation>
    <scope>IDENTIFICATION</scope>
</reference>
<dbReference type="EMBL" id="ABEU02000007">
    <property type="protein sequence ID" value="PNR51326.1"/>
    <property type="molecule type" value="Genomic_DNA"/>
</dbReference>
<dbReference type="Gramene" id="Pp3c7_17943V3.1">
    <property type="protein sequence ID" value="Pp3c7_17943V3.1"/>
    <property type="gene ID" value="Pp3c7_17943"/>
</dbReference>
<accession>A0A2K1KC12</accession>
<dbReference type="Proteomes" id="UP000006727">
    <property type="component" value="Chromosome 7"/>
</dbReference>
<proteinExistence type="predicted"/>
<dbReference type="EnsemblPlants" id="Pp3c7_17943V3.1">
    <property type="protein sequence ID" value="Pp3c7_17943V3.1"/>
    <property type="gene ID" value="Pp3c7_17943"/>
</dbReference>
<keyword evidence="3" id="KW-1185">Reference proteome</keyword>
<sequence length="43" mass="4937">MPGVRRADSKFTLFTFFVHLLSSFLTDLRWNLSAAPESLHTLL</sequence>
<name>A0A2K1KC12_PHYPA</name>
<organism evidence="1">
    <name type="scientific">Physcomitrium patens</name>
    <name type="common">Spreading-leaved earth moss</name>
    <name type="synonym">Physcomitrella patens</name>
    <dbReference type="NCBI Taxonomy" id="3218"/>
    <lineage>
        <taxon>Eukaryota</taxon>
        <taxon>Viridiplantae</taxon>
        <taxon>Streptophyta</taxon>
        <taxon>Embryophyta</taxon>
        <taxon>Bryophyta</taxon>
        <taxon>Bryophytina</taxon>
        <taxon>Bryopsida</taxon>
        <taxon>Funariidae</taxon>
        <taxon>Funariales</taxon>
        <taxon>Funariaceae</taxon>
        <taxon>Physcomitrium</taxon>
    </lineage>
</organism>
<evidence type="ECO:0000313" key="1">
    <source>
        <dbReference type="EMBL" id="PNR51326.1"/>
    </source>
</evidence>
<gene>
    <name evidence="1" type="ORF">PHYPA_010512</name>
</gene>
<evidence type="ECO:0000313" key="3">
    <source>
        <dbReference type="Proteomes" id="UP000006727"/>
    </source>
</evidence>